<keyword evidence="3 6" id="KW-0812">Transmembrane</keyword>
<proteinExistence type="predicted"/>
<evidence type="ECO:0000256" key="5">
    <source>
        <dbReference type="ARBA" id="ARBA00023136"/>
    </source>
</evidence>
<dbReference type="PANTHER" id="PTHR23502">
    <property type="entry name" value="MAJOR FACILITATOR SUPERFAMILY"/>
    <property type="match status" value="1"/>
</dbReference>
<evidence type="ECO:0000256" key="4">
    <source>
        <dbReference type="ARBA" id="ARBA00022989"/>
    </source>
</evidence>
<feature type="transmembrane region" description="Helical" evidence="6">
    <location>
        <begin position="379"/>
        <end position="397"/>
    </location>
</feature>
<keyword evidence="9" id="KW-1185">Reference proteome</keyword>
<evidence type="ECO:0000259" key="7">
    <source>
        <dbReference type="PROSITE" id="PS50850"/>
    </source>
</evidence>
<dbReference type="Pfam" id="PF07690">
    <property type="entry name" value="MFS_1"/>
    <property type="match status" value="1"/>
</dbReference>
<feature type="transmembrane region" description="Helical" evidence="6">
    <location>
        <begin position="175"/>
        <end position="194"/>
    </location>
</feature>
<feature type="transmembrane region" description="Helical" evidence="6">
    <location>
        <begin position="57"/>
        <end position="77"/>
    </location>
</feature>
<organism evidence="8 9">
    <name type="scientific">Olivibacter domesticus</name>
    <name type="common">Pseudosphingobacterium domesticum</name>
    <dbReference type="NCBI Taxonomy" id="407022"/>
    <lineage>
        <taxon>Bacteria</taxon>
        <taxon>Pseudomonadati</taxon>
        <taxon>Bacteroidota</taxon>
        <taxon>Sphingobacteriia</taxon>
        <taxon>Sphingobacteriales</taxon>
        <taxon>Sphingobacteriaceae</taxon>
        <taxon>Olivibacter</taxon>
    </lineage>
</organism>
<dbReference type="SUPFAM" id="SSF103473">
    <property type="entry name" value="MFS general substrate transporter"/>
    <property type="match status" value="1"/>
</dbReference>
<evidence type="ECO:0000256" key="2">
    <source>
        <dbReference type="ARBA" id="ARBA00022448"/>
    </source>
</evidence>
<name>A0A1H7QV40_OLID1</name>
<evidence type="ECO:0000256" key="3">
    <source>
        <dbReference type="ARBA" id="ARBA00022692"/>
    </source>
</evidence>
<protein>
    <submittedName>
        <fullName evidence="8">Drug resistance transporter, Bcr/CflA subfamily</fullName>
    </submittedName>
</protein>
<evidence type="ECO:0000313" key="9">
    <source>
        <dbReference type="Proteomes" id="UP000199421"/>
    </source>
</evidence>
<feature type="transmembrane region" description="Helical" evidence="6">
    <location>
        <begin position="258"/>
        <end position="279"/>
    </location>
</feature>
<accession>A0A1H7QV40</accession>
<sequence>MATKTLPVKTIKQQNLGISTILAFALIPLSGFATDIYIPSLPNMAVSLGVDDVKVQLTLSLFLISYGISQLFIGSVLDSFGRYRICLVSLFVFALSSIVIATTHNIYVIYAMRIIHGLTVGAIVVSKRAFFVDIYKGEKLKHYLSLFTIIWSAGPIIAPFIGGHFQDHFGWESNFYFLAAFALIIAALEIFFSGESLQYAIDFRIRSIVKIYVSMIRTASFSLGILMLGFAYCMVMMYNMTGPFIVEHHFNLSPVVAGYTSLFLGLAWMVGGFTGKATINKPFVGKMVMNLRLQLLAAIAMLFVLMAVDNLYVLIFFAFLIHIGAGYTYNNYFTYCLGKFPANAGIAGGLTGGVTYVIVSFLSYGIIYLFPAKDGVNLSYSYLLLIILSILVMYFVVRLNRKDKEQSFSKQQTV</sequence>
<dbReference type="PROSITE" id="PS50850">
    <property type="entry name" value="MFS"/>
    <property type="match status" value="1"/>
</dbReference>
<dbReference type="EMBL" id="FOAF01000002">
    <property type="protein sequence ID" value="SEL51783.1"/>
    <property type="molecule type" value="Genomic_DNA"/>
</dbReference>
<feature type="transmembrane region" description="Helical" evidence="6">
    <location>
        <begin position="215"/>
        <end position="238"/>
    </location>
</feature>
<reference evidence="9" key="1">
    <citation type="submission" date="2016-10" db="EMBL/GenBank/DDBJ databases">
        <authorList>
            <person name="Varghese N."/>
            <person name="Submissions S."/>
        </authorList>
    </citation>
    <scope>NUCLEOTIDE SEQUENCE [LARGE SCALE GENOMIC DNA]</scope>
    <source>
        <strain evidence="9">DSM 18733</strain>
    </source>
</reference>
<feature type="transmembrane region" description="Helical" evidence="6">
    <location>
        <begin position="291"/>
        <end position="308"/>
    </location>
</feature>
<comment type="subcellular location">
    <subcellularLocation>
        <location evidence="1">Membrane</location>
        <topology evidence="1">Multi-pass membrane protein</topology>
    </subcellularLocation>
</comment>
<dbReference type="GO" id="GO:0005886">
    <property type="term" value="C:plasma membrane"/>
    <property type="evidence" value="ECO:0007669"/>
    <property type="project" value="TreeGrafter"/>
</dbReference>
<evidence type="ECO:0000256" key="6">
    <source>
        <dbReference type="SAM" id="Phobius"/>
    </source>
</evidence>
<dbReference type="Proteomes" id="UP000199421">
    <property type="component" value="Unassembled WGS sequence"/>
</dbReference>
<keyword evidence="2" id="KW-0813">Transport</keyword>
<keyword evidence="5 6" id="KW-0472">Membrane</keyword>
<dbReference type="InterPro" id="IPR036259">
    <property type="entry name" value="MFS_trans_sf"/>
</dbReference>
<feature type="transmembrane region" description="Helical" evidence="6">
    <location>
        <begin position="314"/>
        <end position="332"/>
    </location>
</feature>
<dbReference type="OrthoDB" id="9814303at2"/>
<dbReference type="Gene3D" id="1.20.1720.10">
    <property type="entry name" value="Multidrug resistance protein D"/>
    <property type="match status" value="1"/>
</dbReference>
<dbReference type="GO" id="GO:0015385">
    <property type="term" value="F:sodium:proton antiporter activity"/>
    <property type="evidence" value="ECO:0007669"/>
    <property type="project" value="TreeGrafter"/>
</dbReference>
<dbReference type="RefSeq" id="WP_093325185.1">
    <property type="nucleotide sequence ID" value="NZ_FOAF01000002.1"/>
</dbReference>
<keyword evidence="4 6" id="KW-1133">Transmembrane helix</keyword>
<dbReference type="InterPro" id="IPR011701">
    <property type="entry name" value="MFS"/>
</dbReference>
<dbReference type="PANTHER" id="PTHR23502:SF132">
    <property type="entry name" value="POLYAMINE TRANSPORTER 2-RELATED"/>
    <property type="match status" value="1"/>
</dbReference>
<dbReference type="GO" id="GO:1990961">
    <property type="term" value="P:xenobiotic detoxification by transmembrane export across the plasma membrane"/>
    <property type="evidence" value="ECO:0007669"/>
    <property type="project" value="TreeGrafter"/>
</dbReference>
<gene>
    <name evidence="8" type="ORF">SAMN05661044_02736</name>
</gene>
<feature type="domain" description="Major facilitator superfamily (MFS) profile" evidence="7">
    <location>
        <begin position="19"/>
        <end position="404"/>
    </location>
</feature>
<evidence type="ECO:0000256" key="1">
    <source>
        <dbReference type="ARBA" id="ARBA00004141"/>
    </source>
</evidence>
<dbReference type="STRING" id="407022.SAMN05661044_02736"/>
<dbReference type="InterPro" id="IPR020846">
    <property type="entry name" value="MFS_dom"/>
</dbReference>
<feature type="transmembrane region" description="Helical" evidence="6">
    <location>
        <begin position="107"/>
        <end position="131"/>
    </location>
</feature>
<feature type="transmembrane region" description="Helical" evidence="6">
    <location>
        <begin position="84"/>
        <end position="101"/>
    </location>
</feature>
<feature type="transmembrane region" description="Helical" evidence="6">
    <location>
        <begin position="143"/>
        <end position="163"/>
    </location>
</feature>
<dbReference type="AlphaFoldDB" id="A0A1H7QV40"/>
<evidence type="ECO:0000313" key="8">
    <source>
        <dbReference type="EMBL" id="SEL51783.1"/>
    </source>
</evidence>
<feature type="transmembrane region" description="Helical" evidence="6">
    <location>
        <begin position="344"/>
        <end position="367"/>
    </location>
</feature>